<feature type="domain" description="DUF6857" evidence="3">
    <location>
        <begin position="435"/>
        <end position="615"/>
    </location>
</feature>
<dbReference type="Proteomes" id="UP001140949">
    <property type="component" value="Unassembled WGS sequence"/>
</dbReference>
<keyword evidence="5" id="KW-1185">Reference proteome</keyword>
<dbReference type="InterPro" id="IPR049172">
    <property type="entry name" value="DUF6857_pln"/>
</dbReference>
<evidence type="ECO:0000313" key="5">
    <source>
        <dbReference type="Proteomes" id="UP001140949"/>
    </source>
</evidence>
<dbReference type="AlphaFoldDB" id="A0AAX6G3W5"/>
<reference evidence="4" key="2">
    <citation type="submission" date="2023-04" db="EMBL/GenBank/DDBJ databases">
        <authorList>
            <person name="Bruccoleri R.E."/>
            <person name="Oakeley E.J."/>
            <person name="Faust A.-M."/>
            <person name="Dessus-Babus S."/>
            <person name="Altorfer M."/>
            <person name="Burckhardt D."/>
            <person name="Oertli M."/>
            <person name="Naumann U."/>
            <person name="Petersen F."/>
            <person name="Wong J."/>
        </authorList>
    </citation>
    <scope>NUCLEOTIDE SEQUENCE</scope>
    <source>
        <strain evidence="4">GSM-AAB239-AS_SAM_17_03QT</strain>
        <tissue evidence="4">Leaf</tissue>
    </source>
</reference>
<feature type="domain" description="DUF936" evidence="2">
    <location>
        <begin position="4"/>
        <end position="119"/>
    </location>
</feature>
<feature type="compositionally biased region" description="Low complexity" evidence="1">
    <location>
        <begin position="200"/>
        <end position="209"/>
    </location>
</feature>
<feature type="compositionally biased region" description="Polar residues" evidence="1">
    <location>
        <begin position="336"/>
        <end position="348"/>
    </location>
</feature>
<feature type="compositionally biased region" description="Low complexity" evidence="1">
    <location>
        <begin position="385"/>
        <end position="395"/>
    </location>
</feature>
<dbReference type="EMBL" id="JANAVB010023327">
    <property type="protein sequence ID" value="KAJ6823232.1"/>
    <property type="molecule type" value="Genomic_DNA"/>
</dbReference>
<feature type="compositionally biased region" description="Basic and acidic residues" evidence="1">
    <location>
        <begin position="306"/>
        <end position="335"/>
    </location>
</feature>
<feature type="compositionally biased region" description="Low complexity" evidence="1">
    <location>
        <begin position="219"/>
        <end position="233"/>
    </location>
</feature>
<feature type="compositionally biased region" description="Polar residues" evidence="1">
    <location>
        <begin position="163"/>
        <end position="173"/>
    </location>
</feature>
<dbReference type="Pfam" id="PF21647">
    <property type="entry name" value="DUF6857"/>
    <property type="match status" value="1"/>
</dbReference>
<feature type="compositionally biased region" description="Polar residues" evidence="1">
    <location>
        <begin position="362"/>
        <end position="371"/>
    </location>
</feature>
<feature type="region of interest" description="Disordered" evidence="1">
    <location>
        <begin position="593"/>
        <end position="642"/>
    </location>
</feature>
<organism evidence="4 5">
    <name type="scientific">Iris pallida</name>
    <name type="common">Sweet iris</name>
    <dbReference type="NCBI Taxonomy" id="29817"/>
    <lineage>
        <taxon>Eukaryota</taxon>
        <taxon>Viridiplantae</taxon>
        <taxon>Streptophyta</taxon>
        <taxon>Embryophyta</taxon>
        <taxon>Tracheophyta</taxon>
        <taxon>Spermatophyta</taxon>
        <taxon>Magnoliopsida</taxon>
        <taxon>Liliopsida</taxon>
        <taxon>Asparagales</taxon>
        <taxon>Iridaceae</taxon>
        <taxon>Iridoideae</taxon>
        <taxon>Irideae</taxon>
        <taxon>Iris</taxon>
    </lineage>
</organism>
<dbReference type="InterPro" id="IPR048297">
    <property type="entry name" value="DUF936_dom_pln"/>
</dbReference>
<dbReference type="PANTHER" id="PTHR31928">
    <property type="entry name" value="EXPRESSED PROTEIN"/>
    <property type="match status" value="1"/>
</dbReference>
<sequence length="642" mass="68977">MATLVPGVLVKLLQHMNTDIRVAGEHRSSLLQVIGIVPALAGADLFSNQGFYLKVSDSSHATYVSLPDEHEDLILSDKIQLGQFIHVERLEGASPVPILRGVKTLPGRHPCVGSPEDIAATRPQNFSARKSPPTMVSKDNGSPLLENDRSRSLSLLNVERSRLSNASRDSNGLSLEKERNRSGKSYGSTKIEDVGKKNASLSRSSSSLSKQQEVTHGRPSSVSARSIPSSPTSCYSMPASFDRISDGGKQQVKVKGGEKVAPAKLNLLERAAAALKATKAGRKSSVGSSIATLVPVIDMGPKGLRKSWEGNMDTKGRDSSTLKGVRAEAKPKSEARSTSVLRRPSSANEKVFTKEEIKVHTPLNSASATTDDPNKSAKPRCPSPVVKKVTEVVTVNATSDDPNKSKKQRSTSPIAKKVPEGSNPPTSGNLTKFVPSRRWTDDSVSWSSLPSRLTKLGKEVMKCRDAAQQAAIEAMQEASAAESMIRCLSMYAELSSTAKEDNPQPAVEQFLSFHSILTNSSLFSDSLLQFLSLSSPDQPPADASAVDLLKLSSDKCSLATSWVNAALATDLSPFSLYSHPKSTLAVLVDSPAKPVPATANSRESKSPPVRRGKLRTPQPVASPPREWAAGEGWGRLRSWQRR</sequence>
<feature type="region of interest" description="Disordered" evidence="1">
    <location>
        <begin position="107"/>
        <end position="250"/>
    </location>
</feature>
<dbReference type="Pfam" id="PF06075">
    <property type="entry name" value="DUF936"/>
    <property type="match status" value="1"/>
</dbReference>
<feature type="region of interest" description="Disordered" evidence="1">
    <location>
        <begin position="305"/>
        <end position="434"/>
    </location>
</feature>
<gene>
    <name evidence="4" type="ORF">M6B38_384570</name>
</gene>
<name>A0AAX6G3W5_IRIPA</name>
<accession>A0AAX6G3W5</accession>
<dbReference type="InterPro" id="IPR010341">
    <property type="entry name" value="DUF936_pln"/>
</dbReference>
<evidence type="ECO:0000259" key="3">
    <source>
        <dbReference type="Pfam" id="PF21647"/>
    </source>
</evidence>
<proteinExistence type="predicted"/>
<evidence type="ECO:0000256" key="1">
    <source>
        <dbReference type="SAM" id="MobiDB-lite"/>
    </source>
</evidence>
<dbReference type="PANTHER" id="PTHR31928:SF4">
    <property type="entry name" value="OS08G0541500 PROTEIN"/>
    <property type="match status" value="1"/>
</dbReference>
<evidence type="ECO:0000259" key="2">
    <source>
        <dbReference type="Pfam" id="PF06075"/>
    </source>
</evidence>
<evidence type="ECO:0000313" key="4">
    <source>
        <dbReference type="EMBL" id="KAJ6823232.1"/>
    </source>
</evidence>
<reference evidence="4" key="1">
    <citation type="journal article" date="2023" name="GigaByte">
        <title>Genome assembly of the bearded iris, Iris pallida Lam.</title>
        <authorList>
            <person name="Bruccoleri R.E."/>
            <person name="Oakeley E.J."/>
            <person name="Faust A.M.E."/>
            <person name="Altorfer M."/>
            <person name="Dessus-Babus S."/>
            <person name="Burckhardt D."/>
            <person name="Oertli M."/>
            <person name="Naumann U."/>
            <person name="Petersen F."/>
            <person name="Wong J."/>
        </authorList>
    </citation>
    <scope>NUCLEOTIDE SEQUENCE</scope>
    <source>
        <strain evidence="4">GSM-AAB239-AS_SAM_17_03QT</strain>
    </source>
</reference>
<comment type="caution">
    <text evidence="4">The sequence shown here is derived from an EMBL/GenBank/DDBJ whole genome shotgun (WGS) entry which is preliminary data.</text>
</comment>
<protein>
    <submittedName>
        <fullName evidence="4">Uncharacterized protein</fullName>
    </submittedName>
</protein>